<dbReference type="GO" id="GO:0051740">
    <property type="term" value="F:ethylene binding"/>
    <property type="evidence" value="ECO:0007669"/>
    <property type="project" value="TreeGrafter"/>
</dbReference>
<evidence type="ECO:0000256" key="8">
    <source>
        <dbReference type="ARBA" id="ARBA00022741"/>
    </source>
</evidence>
<keyword evidence="8" id="KW-0547">Nucleotide-binding</keyword>
<evidence type="ECO:0000256" key="18">
    <source>
        <dbReference type="ARBA" id="ARBA00056860"/>
    </source>
</evidence>
<feature type="coiled-coil region" evidence="19">
    <location>
        <begin position="179"/>
        <end position="206"/>
    </location>
</feature>
<comment type="similarity">
    <text evidence="3">Belongs to the ethylene receptor family.</text>
</comment>
<keyword evidence="12" id="KW-0067">ATP-binding</keyword>
<dbReference type="InterPro" id="IPR003661">
    <property type="entry name" value="HisK_dim/P_dom"/>
</dbReference>
<dbReference type="GO" id="GO:0005789">
    <property type="term" value="C:endoplasmic reticulum membrane"/>
    <property type="evidence" value="ECO:0007669"/>
    <property type="project" value="UniProtKB-SubCell"/>
</dbReference>
<evidence type="ECO:0000256" key="2">
    <source>
        <dbReference type="ARBA" id="ARBA00004477"/>
    </source>
</evidence>
<proteinExistence type="inferred from homology"/>
<keyword evidence="23" id="KW-1185">Reference proteome</keyword>
<comment type="subcellular location">
    <subcellularLocation>
        <location evidence="2">Endoplasmic reticulum membrane</location>
        <topology evidence="2">Multi-pass membrane protein</topology>
    </subcellularLocation>
</comment>
<keyword evidence="5" id="KW-0808">Transferase</keyword>
<accession>A0A7J0DUA2</accession>
<evidence type="ECO:0000256" key="20">
    <source>
        <dbReference type="SAM" id="Phobius"/>
    </source>
</evidence>
<keyword evidence="6 20" id="KW-0812">Transmembrane</keyword>
<evidence type="ECO:0000256" key="16">
    <source>
        <dbReference type="ARBA" id="ARBA00023136"/>
    </source>
</evidence>
<evidence type="ECO:0000256" key="13">
    <source>
        <dbReference type="ARBA" id="ARBA00022989"/>
    </source>
</evidence>
<keyword evidence="15" id="KW-0902">Two-component regulatory system</keyword>
<keyword evidence="4" id="KW-0597">Phosphoprotein</keyword>
<dbReference type="GO" id="GO:0000155">
    <property type="term" value="F:phosphorelay sensor kinase activity"/>
    <property type="evidence" value="ECO:0007669"/>
    <property type="project" value="InterPro"/>
</dbReference>
<evidence type="ECO:0000313" key="22">
    <source>
        <dbReference type="EMBL" id="GFS41522.1"/>
    </source>
</evidence>
<keyword evidence="17" id="KW-0675">Receptor</keyword>
<keyword evidence="16 20" id="KW-0472">Membrane</keyword>
<organism evidence="22 23">
    <name type="scientific">Actinidia rufa</name>
    <dbReference type="NCBI Taxonomy" id="165716"/>
    <lineage>
        <taxon>Eukaryota</taxon>
        <taxon>Viridiplantae</taxon>
        <taxon>Streptophyta</taxon>
        <taxon>Embryophyta</taxon>
        <taxon>Tracheophyta</taxon>
        <taxon>Spermatophyta</taxon>
        <taxon>Magnoliopsida</taxon>
        <taxon>eudicotyledons</taxon>
        <taxon>Gunneridae</taxon>
        <taxon>Pentapetalae</taxon>
        <taxon>asterids</taxon>
        <taxon>Ericales</taxon>
        <taxon>Actinidiaceae</taxon>
        <taxon>Actinidia</taxon>
    </lineage>
</organism>
<name>A0A7J0DUA2_9ERIC</name>
<evidence type="ECO:0000256" key="17">
    <source>
        <dbReference type="ARBA" id="ARBA00023170"/>
    </source>
</evidence>
<evidence type="ECO:0000256" key="3">
    <source>
        <dbReference type="ARBA" id="ARBA00009842"/>
    </source>
</evidence>
<evidence type="ECO:0000256" key="4">
    <source>
        <dbReference type="ARBA" id="ARBA00022553"/>
    </source>
</evidence>
<dbReference type="CDD" id="cd00082">
    <property type="entry name" value="HisKA"/>
    <property type="match status" value="1"/>
</dbReference>
<keyword evidence="9" id="KW-0936">Ethylene signaling pathway</keyword>
<dbReference type="Gene3D" id="1.10.287.130">
    <property type="match status" value="1"/>
</dbReference>
<dbReference type="SMART" id="SM00388">
    <property type="entry name" value="HisKA"/>
    <property type="match status" value="1"/>
</dbReference>
<evidence type="ECO:0000256" key="6">
    <source>
        <dbReference type="ARBA" id="ARBA00022692"/>
    </source>
</evidence>
<dbReference type="SUPFAM" id="SSF47384">
    <property type="entry name" value="Homodimeric domain of signal transducing histidine kinase"/>
    <property type="match status" value="1"/>
</dbReference>
<dbReference type="EMBL" id="BJWL01000379">
    <property type="protein sequence ID" value="GFS41522.1"/>
    <property type="molecule type" value="Genomic_DNA"/>
</dbReference>
<evidence type="ECO:0000256" key="7">
    <source>
        <dbReference type="ARBA" id="ARBA00022723"/>
    </source>
</evidence>
<gene>
    <name evidence="22" type="ORF">Acr_00g0074850</name>
</gene>
<keyword evidence="7" id="KW-0479">Metal-binding</keyword>
<dbReference type="GO" id="GO:0046872">
    <property type="term" value="F:metal ion binding"/>
    <property type="evidence" value="ECO:0007669"/>
    <property type="project" value="UniProtKB-KW"/>
</dbReference>
<dbReference type="PANTHER" id="PTHR24423">
    <property type="entry name" value="TWO-COMPONENT SENSOR HISTIDINE KINASE"/>
    <property type="match status" value="1"/>
</dbReference>
<evidence type="ECO:0000256" key="14">
    <source>
        <dbReference type="ARBA" id="ARBA00023008"/>
    </source>
</evidence>
<dbReference type="AlphaFoldDB" id="A0A7J0DUA2"/>
<evidence type="ECO:0000256" key="12">
    <source>
        <dbReference type="ARBA" id="ARBA00022840"/>
    </source>
</evidence>
<feature type="transmembrane region" description="Helical" evidence="20">
    <location>
        <begin position="6"/>
        <end position="30"/>
    </location>
</feature>
<evidence type="ECO:0000256" key="11">
    <source>
        <dbReference type="ARBA" id="ARBA00022824"/>
    </source>
</evidence>
<dbReference type="FunFam" id="1.10.287.130:FF:000087">
    <property type="entry name" value="Ethylene receptor 4"/>
    <property type="match status" value="1"/>
</dbReference>
<evidence type="ECO:0000256" key="5">
    <source>
        <dbReference type="ARBA" id="ARBA00022679"/>
    </source>
</evidence>
<comment type="caution">
    <text evidence="22">The sequence shown here is derived from an EMBL/GenBank/DDBJ whole genome shotgun (WGS) entry which is preliminary data.</text>
</comment>
<dbReference type="PANTHER" id="PTHR24423:SF629">
    <property type="entry name" value="PROTEIN EIN4"/>
    <property type="match status" value="1"/>
</dbReference>
<evidence type="ECO:0000313" key="23">
    <source>
        <dbReference type="Proteomes" id="UP000585474"/>
    </source>
</evidence>
<keyword evidence="13 20" id="KW-1133">Transmembrane helix</keyword>
<evidence type="ECO:0000256" key="19">
    <source>
        <dbReference type="SAM" id="Coils"/>
    </source>
</evidence>
<evidence type="ECO:0000256" key="15">
    <source>
        <dbReference type="ARBA" id="ARBA00023012"/>
    </source>
</evidence>
<dbReference type="GO" id="GO:0004674">
    <property type="term" value="F:protein serine/threonine kinase activity"/>
    <property type="evidence" value="ECO:0007669"/>
    <property type="project" value="UniProtKB-ARBA"/>
</dbReference>
<dbReference type="OrthoDB" id="1712188at2759"/>
<dbReference type="GO" id="GO:0010105">
    <property type="term" value="P:negative regulation of ethylene-activated signaling pathway"/>
    <property type="evidence" value="ECO:0007669"/>
    <property type="project" value="UniProtKB-ARBA"/>
</dbReference>
<keyword evidence="11" id="KW-0256">Endoplasmic reticulum</keyword>
<dbReference type="GO" id="GO:0005524">
    <property type="term" value="F:ATP binding"/>
    <property type="evidence" value="ECO:0007669"/>
    <property type="project" value="UniProtKB-KW"/>
</dbReference>
<keyword evidence="14" id="KW-0186">Copper</keyword>
<evidence type="ECO:0000259" key="21">
    <source>
        <dbReference type="SMART" id="SM00388"/>
    </source>
</evidence>
<evidence type="ECO:0000256" key="9">
    <source>
        <dbReference type="ARBA" id="ARBA00022745"/>
    </source>
</evidence>
<keyword evidence="19" id="KW-0175">Coiled coil</keyword>
<dbReference type="Proteomes" id="UP000585474">
    <property type="component" value="Unassembled WGS sequence"/>
</dbReference>
<evidence type="ECO:0000256" key="1">
    <source>
        <dbReference type="ARBA" id="ARBA00001935"/>
    </source>
</evidence>
<dbReference type="SUPFAM" id="SSF55781">
    <property type="entry name" value="GAF domain-like"/>
    <property type="match status" value="1"/>
</dbReference>
<evidence type="ECO:0000256" key="10">
    <source>
        <dbReference type="ARBA" id="ARBA00022777"/>
    </source>
</evidence>
<reference evidence="23" key="1">
    <citation type="submission" date="2019-07" db="EMBL/GenBank/DDBJ databases">
        <title>De Novo Assembly of kiwifruit Actinidia rufa.</title>
        <authorList>
            <person name="Sugita-Konishi S."/>
            <person name="Sato K."/>
            <person name="Mori E."/>
            <person name="Abe Y."/>
            <person name="Kisaki G."/>
            <person name="Hamano K."/>
            <person name="Suezawa K."/>
            <person name="Otani M."/>
            <person name="Fukuda T."/>
            <person name="Manabe T."/>
            <person name="Gomi K."/>
            <person name="Tabuchi M."/>
            <person name="Akimitsu K."/>
            <person name="Kataoka I."/>
        </authorList>
    </citation>
    <scope>NUCLEOTIDE SEQUENCE [LARGE SCALE GENOMIC DNA]</scope>
    <source>
        <strain evidence="23">cv. Fuchu</strain>
    </source>
</reference>
<comment type="function">
    <text evidence="18">Ethylene receptor related to bacterial two-component regulators. Acts as a redundant negative regulator of ethylene signaling.</text>
</comment>
<dbReference type="InterPro" id="IPR036097">
    <property type="entry name" value="HisK_dim/P_sf"/>
</dbReference>
<feature type="domain" description="Signal transduction histidine kinase dimerisation/phosphoacceptor" evidence="21">
    <location>
        <begin position="209"/>
        <end position="274"/>
    </location>
</feature>
<dbReference type="Pfam" id="PF00512">
    <property type="entry name" value="HisKA"/>
    <property type="match status" value="1"/>
</dbReference>
<protein>
    <submittedName>
        <fullName evidence="22">Signal transduction histidine kinase, hybrid-type, ethylene sensor</fullName>
    </submittedName>
</protein>
<comment type="cofactor">
    <cofactor evidence="1">
        <name>Cu cation</name>
        <dbReference type="ChEBI" id="CHEBI:23378"/>
    </cofactor>
</comment>
<keyword evidence="10 22" id="KW-0418">Kinase</keyword>
<dbReference type="GO" id="GO:0038199">
    <property type="term" value="F:ethylene receptor activity"/>
    <property type="evidence" value="ECO:0007669"/>
    <property type="project" value="TreeGrafter"/>
</dbReference>
<sequence length="306" mass="34301">MLALTIAKVLTALVSCATAITLLTLIPLLLKLKVRELFLKQNVLELDQEVGMMKKQKEASWHVRMLTQEIRKSLDKHTILYPTLIRNSKGVRILRPDSVLGASSSGGSAELGTVAAIRMPMLHVSNFKGGTPEFVDTSYAILVLVLPSAHDRVWSYNEMEIVEVVADQGAVALSHASVLEESQLMREKLEVQNHMLQQAKENAMMASQARNSFQKLMSHGMRRPMHSILGLLSMFQEDSMSSEQKIIVDTMVNTSNVLSTLINDVMEISAKDKGKFPLEMTAFQMHYMIKEASCLIKFYCIWLGIY</sequence>